<evidence type="ECO:0000313" key="2">
    <source>
        <dbReference type="Proteomes" id="UP001156682"/>
    </source>
</evidence>
<dbReference type="EMBL" id="BSOR01000080">
    <property type="protein sequence ID" value="GLR65322.1"/>
    <property type="molecule type" value="Genomic_DNA"/>
</dbReference>
<dbReference type="PIRSF" id="PIRSF030820">
    <property type="entry name" value="UCP030820"/>
    <property type="match status" value="1"/>
</dbReference>
<comment type="caution">
    <text evidence="1">The sequence shown here is derived from an EMBL/GenBank/DDBJ whole genome shotgun (WGS) entry which is preliminary data.</text>
</comment>
<evidence type="ECO:0000313" key="1">
    <source>
        <dbReference type="EMBL" id="GLR65322.1"/>
    </source>
</evidence>
<dbReference type="InterPro" id="IPR008318">
    <property type="entry name" value="UCP030820"/>
</dbReference>
<dbReference type="Pfam" id="PF06073">
    <property type="entry name" value="DUF934"/>
    <property type="match status" value="1"/>
</dbReference>
<reference evidence="2" key="1">
    <citation type="journal article" date="2019" name="Int. J. Syst. Evol. Microbiol.">
        <title>The Global Catalogue of Microorganisms (GCM) 10K type strain sequencing project: providing services to taxonomists for standard genome sequencing and annotation.</title>
        <authorList>
            <consortium name="The Broad Institute Genomics Platform"/>
            <consortium name="The Broad Institute Genome Sequencing Center for Infectious Disease"/>
            <person name="Wu L."/>
            <person name="Ma J."/>
        </authorList>
    </citation>
    <scope>NUCLEOTIDE SEQUENCE [LARGE SCALE GENOMIC DNA]</scope>
    <source>
        <strain evidence="2">NBRC 100033</strain>
    </source>
</reference>
<protein>
    <recommendedName>
        <fullName evidence="3">DUF934 domain-containing protein</fullName>
    </recommendedName>
</protein>
<evidence type="ECO:0008006" key="3">
    <source>
        <dbReference type="Google" id="ProtNLM"/>
    </source>
</evidence>
<sequence length="174" mass="19569">MPLIINRHIQHQDTWQFIDAEDFQPELVTTANNQALVIPVEKLADVAPETLEQLGETNQLAASLTTEQDHDLLLPYLDKLALIAIEFLVFRDGRGFSQARLLRRAGFKGELRAVGDIARDRLAHLESCGFNAFVIPEERFKAEDLAAFAEVGVSYQQPSIWQQKEKLEAENGIA</sequence>
<organism evidence="1 2">
    <name type="scientific">Marinospirillum insulare</name>
    <dbReference type="NCBI Taxonomy" id="217169"/>
    <lineage>
        <taxon>Bacteria</taxon>
        <taxon>Pseudomonadati</taxon>
        <taxon>Pseudomonadota</taxon>
        <taxon>Gammaproteobacteria</taxon>
        <taxon>Oceanospirillales</taxon>
        <taxon>Oceanospirillaceae</taxon>
        <taxon>Marinospirillum</taxon>
    </lineage>
</organism>
<gene>
    <name evidence="1" type="ORF">GCM10007878_27610</name>
</gene>
<name>A0ABQ6A1Z3_9GAMM</name>
<accession>A0ABQ6A1Z3</accession>
<dbReference type="RefSeq" id="WP_051610444.1">
    <property type="nucleotide sequence ID" value="NZ_BSOR01000080.1"/>
</dbReference>
<proteinExistence type="predicted"/>
<dbReference type="Proteomes" id="UP001156682">
    <property type="component" value="Unassembled WGS sequence"/>
</dbReference>
<keyword evidence="2" id="KW-1185">Reference proteome</keyword>